<proteinExistence type="predicted"/>
<dbReference type="EMBL" id="CP018082">
    <property type="protein sequence ID" value="APE34399.1"/>
    <property type="molecule type" value="Genomic_DNA"/>
</dbReference>
<keyword evidence="1" id="KW-0175">Coiled coil</keyword>
<reference evidence="3" key="1">
    <citation type="submission" date="2016-11" db="EMBL/GenBank/DDBJ databases">
        <authorList>
            <person name="Jaros S."/>
            <person name="Januszkiewicz K."/>
            <person name="Wedrychowicz H."/>
        </authorList>
    </citation>
    <scope>NUCLEOTIDE SEQUENCE [LARGE SCALE GENOMIC DNA]</scope>
    <source>
        <strain evidence="3">Y48</strain>
    </source>
</reference>
<dbReference type="Pfam" id="PF02575">
    <property type="entry name" value="YbaB_DNA_bd"/>
    <property type="match status" value="1"/>
</dbReference>
<sequence>MDNLNNAADELSRWAEDLERKAQRYQALHGRMSEVSVTETSADGRIGVTVDANGVTTAVTLAPAVRGMDPAAVAGELMACTRRAQARLRERVTGLVHDLVGTDEAGEAIVGQYAERFPDPEPTPAEQGPTPPPTPPAAPWPAATASDVLATRKPDRDRVVAPEEPTEEDLFYQRRSWLQ</sequence>
<organism evidence="3 4">
    <name type="scientific">Nocardia mangyaensis</name>
    <dbReference type="NCBI Taxonomy" id="2213200"/>
    <lineage>
        <taxon>Bacteria</taxon>
        <taxon>Bacillati</taxon>
        <taxon>Actinomycetota</taxon>
        <taxon>Actinomycetes</taxon>
        <taxon>Mycobacteriales</taxon>
        <taxon>Nocardiaceae</taxon>
        <taxon>Nocardia</taxon>
    </lineage>
</organism>
<dbReference type="GO" id="GO:0003677">
    <property type="term" value="F:DNA binding"/>
    <property type="evidence" value="ECO:0007669"/>
    <property type="project" value="InterPro"/>
</dbReference>
<feature type="compositionally biased region" description="Pro residues" evidence="2">
    <location>
        <begin position="129"/>
        <end position="139"/>
    </location>
</feature>
<dbReference type="InterPro" id="IPR036894">
    <property type="entry name" value="YbaB-like_sf"/>
</dbReference>
<dbReference type="InterPro" id="IPR004401">
    <property type="entry name" value="YbaB/EbfC"/>
</dbReference>
<dbReference type="KEGG" id="nsl:BOX37_11015"/>
<dbReference type="Gene3D" id="3.30.1310.10">
    <property type="entry name" value="Nucleoid-associated protein YbaB-like domain"/>
    <property type="match status" value="1"/>
</dbReference>
<feature type="region of interest" description="Disordered" evidence="2">
    <location>
        <begin position="116"/>
        <end position="179"/>
    </location>
</feature>
<dbReference type="SUPFAM" id="SSF82607">
    <property type="entry name" value="YbaB-like"/>
    <property type="match status" value="1"/>
</dbReference>
<feature type="compositionally biased region" description="Basic and acidic residues" evidence="2">
    <location>
        <begin position="150"/>
        <end position="161"/>
    </location>
</feature>
<evidence type="ECO:0000313" key="4">
    <source>
        <dbReference type="Proteomes" id="UP000183810"/>
    </source>
</evidence>
<name>A0A1J0VR19_9NOCA</name>
<accession>A0A1J0VR19</accession>
<evidence type="ECO:0000313" key="3">
    <source>
        <dbReference type="EMBL" id="APE34399.1"/>
    </source>
</evidence>
<dbReference type="Proteomes" id="UP000183810">
    <property type="component" value="Chromosome"/>
</dbReference>
<protein>
    <recommendedName>
        <fullName evidence="5">YbaB/EbfC DNA-binding family protein</fullName>
    </recommendedName>
</protein>
<dbReference type="OrthoDB" id="3685284at2"/>
<feature type="coiled-coil region" evidence="1">
    <location>
        <begin position="1"/>
        <end position="28"/>
    </location>
</feature>
<dbReference type="RefSeq" id="WP_071927579.1">
    <property type="nucleotide sequence ID" value="NZ_CP018082.1"/>
</dbReference>
<gene>
    <name evidence="3" type="ORF">BOX37_11015</name>
</gene>
<dbReference type="AlphaFoldDB" id="A0A1J0VR19"/>
<evidence type="ECO:0000256" key="2">
    <source>
        <dbReference type="SAM" id="MobiDB-lite"/>
    </source>
</evidence>
<keyword evidence="4" id="KW-1185">Reference proteome</keyword>
<evidence type="ECO:0008006" key="5">
    <source>
        <dbReference type="Google" id="ProtNLM"/>
    </source>
</evidence>
<evidence type="ECO:0000256" key="1">
    <source>
        <dbReference type="SAM" id="Coils"/>
    </source>
</evidence>